<evidence type="ECO:0000259" key="9">
    <source>
        <dbReference type="Pfam" id="PF05922"/>
    </source>
</evidence>
<organism evidence="10 11">
    <name type="scientific">Myriangium duriaei CBS 260.36</name>
    <dbReference type="NCBI Taxonomy" id="1168546"/>
    <lineage>
        <taxon>Eukaryota</taxon>
        <taxon>Fungi</taxon>
        <taxon>Dikarya</taxon>
        <taxon>Ascomycota</taxon>
        <taxon>Pezizomycotina</taxon>
        <taxon>Dothideomycetes</taxon>
        <taxon>Dothideomycetidae</taxon>
        <taxon>Myriangiales</taxon>
        <taxon>Myriangiaceae</taxon>
        <taxon>Myriangium</taxon>
    </lineage>
</organism>
<dbReference type="InterPro" id="IPR023827">
    <property type="entry name" value="Peptidase_S8_Asp-AS"/>
</dbReference>
<dbReference type="PROSITE" id="PS00137">
    <property type="entry name" value="SUBTILASE_HIS"/>
    <property type="match status" value="1"/>
</dbReference>
<keyword evidence="3 7" id="KW-0732">Signal</keyword>
<dbReference type="Gene3D" id="3.30.70.80">
    <property type="entry name" value="Peptidase S8 propeptide/proteinase inhibitor I9"/>
    <property type="match status" value="1"/>
</dbReference>
<comment type="caution">
    <text evidence="6">Lacks conserved residue(s) required for the propagation of feature annotation.</text>
</comment>
<dbReference type="InterPro" id="IPR050131">
    <property type="entry name" value="Peptidase_S8_subtilisin-like"/>
</dbReference>
<dbReference type="InterPro" id="IPR034193">
    <property type="entry name" value="PCSK9_ProteinaseK-like"/>
</dbReference>
<dbReference type="Pfam" id="PF05922">
    <property type="entry name" value="Inhibitor_I9"/>
    <property type="match status" value="1"/>
</dbReference>
<dbReference type="OrthoDB" id="3946663at2759"/>
<dbReference type="AlphaFoldDB" id="A0A9P4JAY5"/>
<evidence type="ECO:0000256" key="3">
    <source>
        <dbReference type="ARBA" id="ARBA00022729"/>
    </source>
</evidence>
<evidence type="ECO:0000256" key="2">
    <source>
        <dbReference type="ARBA" id="ARBA00022670"/>
    </source>
</evidence>
<comment type="caution">
    <text evidence="10">The sequence shown here is derived from an EMBL/GenBank/DDBJ whole genome shotgun (WGS) entry which is preliminary data.</text>
</comment>
<gene>
    <name evidence="10" type="ORF">K461DRAFT_310210</name>
</gene>
<reference evidence="10" key="1">
    <citation type="journal article" date="2020" name="Stud. Mycol.">
        <title>101 Dothideomycetes genomes: a test case for predicting lifestyles and emergence of pathogens.</title>
        <authorList>
            <person name="Haridas S."/>
            <person name="Albert R."/>
            <person name="Binder M."/>
            <person name="Bloem J."/>
            <person name="Labutti K."/>
            <person name="Salamov A."/>
            <person name="Andreopoulos B."/>
            <person name="Baker S."/>
            <person name="Barry K."/>
            <person name="Bills G."/>
            <person name="Bluhm B."/>
            <person name="Cannon C."/>
            <person name="Castanera R."/>
            <person name="Culley D."/>
            <person name="Daum C."/>
            <person name="Ezra D."/>
            <person name="Gonzalez J."/>
            <person name="Henrissat B."/>
            <person name="Kuo A."/>
            <person name="Liang C."/>
            <person name="Lipzen A."/>
            <person name="Lutzoni F."/>
            <person name="Magnuson J."/>
            <person name="Mondo S."/>
            <person name="Nolan M."/>
            <person name="Ohm R."/>
            <person name="Pangilinan J."/>
            <person name="Park H.-J."/>
            <person name="Ramirez L."/>
            <person name="Alfaro M."/>
            <person name="Sun H."/>
            <person name="Tritt A."/>
            <person name="Yoshinaga Y."/>
            <person name="Zwiers L.-H."/>
            <person name="Turgeon B."/>
            <person name="Goodwin S."/>
            <person name="Spatafora J."/>
            <person name="Crous P."/>
            <person name="Grigoriev I."/>
        </authorList>
    </citation>
    <scope>NUCLEOTIDE SEQUENCE</scope>
    <source>
        <strain evidence="10">CBS 260.36</strain>
    </source>
</reference>
<protein>
    <submittedName>
        <fullName evidence="10">Subtilisin-like protein</fullName>
    </submittedName>
</protein>
<comment type="similarity">
    <text evidence="1 6">Belongs to the peptidase S8 family.</text>
</comment>
<keyword evidence="4" id="KW-0378">Hydrolase</keyword>
<dbReference type="PANTHER" id="PTHR43806:SF11">
    <property type="entry name" value="CEREVISIN-RELATED"/>
    <property type="match status" value="1"/>
</dbReference>
<dbReference type="SUPFAM" id="SSF54897">
    <property type="entry name" value="Protease propeptides/inhibitors"/>
    <property type="match status" value="1"/>
</dbReference>
<evidence type="ECO:0000313" key="10">
    <source>
        <dbReference type="EMBL" id="KAF2155524.1"/>
    </source>
</evidence>
<keyword evidence="5" id="KW-0720">Serine protease</keyword>
<dbReference type="EMBL" id="ML996082">
    <property type="protein sequence ID" value="KAF2155524.1"/>
    <property type="molecule type" value="Genomic_DNA"/>
</dbReference>
<dbReference type="InterPro" id="IPR037045">
    <property type="entry name" value="S8pro/Inhibitor_I9_sf"/>
</dbReference>
<dbReference type="GO" id="GO:0006508">
    <property type="term" value="P:proteolysis"/>
    <property type="evidence" value="ECO:0007669"/>
    <property type="project" value="UniProtKB-KW"/>
</dbReference>
<dbReference type="InterPro" id="IPR015500">
    <property type="entry name" value="Peptidase_S8_subtilisin-rel"/>
</dbReference>
<keyword evidence="11" id="KW-1185">Reference proteome</keyword>
<dbReference type="Gene3D" id="3.40.50.200">
    <property type="entry name" value="Peptidase S8/S53 domain"/>
    <property type="match status" value="1"/>
</dbReference>
<dbReference type="GO" id="GO:0004252">
    <property type="term" value="F:serine-type endopeptidase activity"/>
    <property type="evidence" value="ECO:0007669"/>
    <property type="project" value="InterPro"/>
</dbReference>
<dbReference type="CDD" id="cd04077">
    <property type="entry name" value="Peptidases_S8_PCSK9_ProteinaseK_like"/>
    <property type="match status" value="1"/>
</dbReference>
<dbReference type="Pfam" id="PF00082">
    <property type="entry name" value="Peptidase_S8"/>
    <property type="match status" value="1"/>
</dbReference>
<keyword evidence="2" id="KW-0645">Protease</keyword>
<dbReference type="InterPro" id="IPR010259">
    <property type="entry name" value="S8pro/Inhibitor_I9"/>
</dbReference>
<dbReference type="InterPro" id="IPR000209">
    <property type="entry name" value="Peptidase_S8/S53_dom"/>
</dbReference>
<sequence length="420" mass="45890">MHFLRVVGPALASLFSITQAGVVTQLLDITKVPQEQNAGSRQANAKVNTDHSINVADRYIITFRPNANVPEHMNFVQSLHDKSPGAQATGGKAFEGVTQHYNLSDFHGYAGHFDQSTINKIKSHSDVARTEADQKWSITSTFDQDDAPGYGLGLISHESGRNLHDYLYDQSAGGGTYSYLLDSGINIEHHDLQGRAKLGYNALDPTATVWGDALGHGTHVAGIIGGRTYGVAKRTKLIAVKVVNQGDARLSQVLDGLHWAAAHISSRRRQPNAVIHVSPSGPLSNTWEDALNAASRMGISVVVPAGDDDRDPGRRLRDHRDRGRFANWGPGVDLYAPGVRIQSTWRNDDTRSLSGTAQAAAFVSGLTSYFKGLTDLPDARTTKRHLLRESLRDVVEDPDRERDGAFAFNGARKRDDDRWA</sequence>
<dbReference type="Proteomes" id="UP000799439">
    <property type="component" value="Unassembled WGS sequence"/>
</dbReference>
<dbReference type="SUPFAM" id="SSF52743">
    <property type="entry name" value="Subtilisin-like"/>
    <property type="match status" value="1"/>
</dbReference>
<evidence type="ECO:0000259" key="8">
    <source>
        <dbReference type="Pfam" id="PF00082"/>
    </source>
</evidence>
<evidence type="ECO:0000256" key="7">
    <source>
        <dbReference type="SAM" id="SignalP"/>
    </source>
</evidence>
<dbReference type="InterPro" id="IPR022398">
    <property type="entry name" value="Peptidase_S8_His-AS"/>
</dbReference>
<evidence type="ECO:0000256" key="1">
    <source>
        <dbReference type="ARBA" id="ARBA00011073"/>
    </source>
</evidence>
<evidence type="ECO:0000256" key="5">
    <source>
        <dbReference type="ARBA" id="ARBA00022825"/>
    </source>
</evidence>
<dbReference type="PANTHER" id="PTHR43806">
    <property type="entry name" value="PEPTIDASE S8"/>
    <property type="match status" value="1"/>
</dbReference>
<evidence type="ECO:0000313" key="11">
    <source>
        <dbReference type="Proteomes" id="UP000799439"/>
    </source>
</evidence>
<dbReference type="InterPro" id="IPR036852">
    <property type="entry name" value="Peptidase_S8/S53_dom_sf"/>
</dbReference>
<feature type="domain" description="Peptidase S8/S53" evidence="8">
    <location>
        <begin position="180"/>
        <end position="309"/>
    </location>
</feature>
<dbReference type="PROSITE" id="PS51892">
    <property type="entry name" value="SUBTILASE"/>
    <property type="match status" value="1"/>
</dbReference>
<feature type="domain" description="Inhibitor I9" evidence="9">
    <location>
        <begin position="58"/>
        <end position="138"/>
    </location>
</feature>
<name>A0A9P4JAY5_9PEZI</name>
<evidence type="ECO:0000256" key="4">
    <source>
        <dbReference type="ARBA" id="ARBA00022801"/>
    </source>
</evidence>
<evidence type="ECO:0000256" key="6">
    <source>
        <dbReference type="PROSITE-ProRule" id="PRU01240"/>
    </source>
</evidence>
<dbReference type="PROSITE" id="PS00136">
    <property type="entry name" value="SUBTILASE_ASP"/>
    <property type="match status" value="1"/>
</dbReference>
<accession>A0A9P4JAY5</accession>
<feature type="signal peptide" evidence="7">
    <location>
        <begin position="1"/>
        <end position="20"/>
    </location>
</feature>
<feature type="chain" id="PRO_5040293889" evidence="7">
    <location>
        <begin position="21"/>
        <end position="420"/>
    </location>
</feature>
<dbReference type="PRINTS" id="PR00723">
    <property type="entry name" value="SUBTILISIN"/>
</dbReference>
<proteinExistence type="inferred from homology"/>